<dbReference type="SUPFAM" id="SSF52540">
    <property type="entry name" value="P-loop containing nucleoside triphosphate hydrolases"/>
    <property type="match status" value="2"/>
</dbReference>
<sequence length="1141" mass="126409">MDRALTVVPTEEIIDLGGEGTFSRGTAYSKQGRVLRAVWYEGEQELVGDVVGSSGLYRTAVVFEDYEDGEPGEIVYTHCSCPIGGDCKHCVALLLFNNTRTLEQDASAGHRAPGTSSQTPVWKQQLERIVEASRRPTTVPDTPLALGFELHRPPNRRYFQPKKPARLKAADISDEAEPQLHIRPLVPGSTGNWIKGQAGWHWFTTRMNSARFDSEQFEWFFRLATLDETLGYRGYPSSSTTITLDDFASPFLWDLLDQAKEVDIPLVSTDKQIDVRLGRTATFRIDVTKSTDDLSISPQVSIDDSTKPLETVRPIGSEGIYSLALTGKSKATITIAPLNTRLSPGQRAMLETTSATEIPAEAHEDFFDRILPLLRPPAGRGRGDTIISSDESVDLPVERQPHLNLQVSYAAADEQASRQDGGQRGGKQGRPAEGHDSGQAGGGSARLEWSWTYYSPKRTHPLIAHQSEFADPLRSRDGRFEKSVLARVHAIDPNCARSQTTTLTGIDVATFSTRILPQLEALDDVEVSIADADAAPRFRELEADPQVTVRTQASDDSDWFDLGIDVSIEGHEIPFVTLFKALATDESHLMLEDGSFFSLDNPAFHKLRELLAEASSLDGFTPENPQLSRYQTALYEDLEELADDVAEDPRWSGLMDGLRQLESIAEVAVPETVNVQLRPYQVEGFRWLAFLCEQHLGGILADDMGLGKTLQTLALIDHDRIVRATGDGPPFLVVAPTSVVANWVLEARKFTPHLNVRPVSATAKKRRSSVAEAVAGADIVITSYAVMRLDIDHFADLDWAGVIFDEAQFMKNNQAKTHRAAKRIAAPFRLAITGTPMENSLTDVWSLAAITAPGLFPNAKQFKDDYVKPIESGGDPERMTRLRSRLRPFMLRRTKDLVAADLPDKQEQVLSVELETQHRRLYDTVLQRERKQVLGLLGDFEENRFAIFRSLTLLRMLALDPGIVAEHADSGIGSSKLSVLMEYLAEITAEDHRALVFSQFTSYLRSVAAELEAGGIDYVYLDGSTRDRTQVIEAFREGRAPVFLISLKAGGFGLTLTEADYVFLLDPWWNPAAESQAIDRTHRIGQTRNVMVYRLVAENTIEEKVLALQSKKAELFTALMDNGSAFSEVISAADIKGLLDE</sequence>
<feature type="region of interest" description="Disordered" evidence="3">
    <location>
        <begin position="411"/>
        <end position="444"/>
    </location>
</feature>
<dbReference type="CDD" id="cd18012">
    <property type="entry name" value="DEXQc_arch_SWI2_SNF2"/>
    <property type="match status" value="1"/>
</dbReference>
<dbReference type="InterPro" id="IPR014001">
    <property type="entry name" value="Helicase_ATP-bd"/>
</dbReference>
<dbReference type="GO" id="GO:0005524">
    <property type="term" value="F:ATP binding"/>
    <property type="evidence" value="ECO:0007669"/>
    <property type="project" value="InterPro"/>
</dbReference>
<evidence type="ECO:0000256" key="2">
    <source>
        <dbReference type="PROSITE-ProRule" id="PRU00325"/>
    </source>
</evidence>
<dbReference type="PROSITE" id="PS50966">
    <property type="entry name" value="ZF_SWIM"/>
    <property type="match status" value="1"/>
</dbReference>
<keyword evidence="1" id="KW-0378">Hydrolase</keyword>
<keyword evidence="8" id="KW-1185">Reference proteome</keyword>
<keyword evidence="2" id="KW-0863">Zinc-finger</keyword>
<dbReference type="GO" id="GO:0016787">
    <property type="term" value="F:hydrolase activity"/>
    <property type="evidence" value="ECO:0007669"/>
    <property type="project" value="UniProtKB-KW"/>
</dbReference>
<dbReference type="SMART" id="SM00487">
    <property type="entry name" value="DEXDc"/>
    <property type="match status" value="1"/>
</dbReference>
<evidence type="ECO:0000256" key="3">
    <source>
        <dbReference type="SAM" id="MobiDB-lite"/>
    </source>
</evidence>
<comment type="caution">
    <text evidence="7">The sequence shown here is derived from an EMBL/GenBank/DDBJ whole genome shotgun (WGS) entry which is preliminary data.</text>
</comment>
<dbReference type="InterPro" id="IPR049730">
    <property type="entry name" value="SNF2/RAD54-like_C"/>
</dbReference>
<reference evidence="7 8" key="1">
    <citation type="submission" date="2020-03" db="EMBL/GenBank/DDBJ databases">
        <title>Sequencing the genomes of 1000 actinobacteria strains.</title>
        <authorList>
            <person name="Klenk H.-P."/>
        </authorList>
    </citation>
    <scope>NUCLEOTIDE SEQUENCE [LARGE SCALE GENOMIC DNA]</scope>
    <source>
        <strain evidence="7 8">DSM 18964</strain>
    </source>
</reference>
<accession>A0A846RV55</accession>
<dbReference type="InterPro" id="IPR000330">
    <property type="entry name" value="SNF2_N"/>
</dbReference>
<keyword evidence="7" id="KW-0347">Helicase</keyword>
<dbReference type="Pfam" id="PF00271">
    <property type="entry name" value="Helicase_C"/>
    <property type="match status" value="1"/>
</dbReference>
<dbReference type="InterPro" id="IPR038718">
    <property type="entry name" value="SNF2-like_sf"/>
</dbReference>
<evidence type="ECO:0000313" key="8">
    <source>
        <dbReference type="Proteomes" id="UP000576792"/>
    </source>
</evidence>
<dbReference type="InterPro" id="IPR027417">
    <property type="entry name" value="P-loop_NTPase"/>
</dbReference>
<feature type="domain" description="Helicase ATP-binding" evidence="5">
    <location>
        <begin position="689"/>
        <end position="854"/>
    </location>
</feature>
<evidence type="ECO:0000256" key="1">
    <source>
        <dbReference type="ARBA" id="ARBA00022801"/>
    </source>
</evidence>
<keyword evidence="2" id="KW-0479">Metal-binding</keyword>
<dbReference type="Proteomes" id="UP000576792">
    <property type="component" value="Unassembled WGS sequence"/>
</dbReference>
<feature type="domain" description="Helicase C-terminal" evidence="6">
    <location>
        <begin position="979"/>
        <end position="1123"/>
    </location>
</feature>
<dbReference type="AlphaFoldDB" id="A0A846RV55"/>
<dbReference type="Pfam" id="PF00176">
    <property type="entry name" value="SNF2-rel_dom"/>
    <property type="match status" value="1"/>
</dbReference>
<gene>
    <name evidence="7" type="ORF">BKA07_000380</name>
</gene>
<proteinExistence type="predicted"/>
<keyword evidence="7" id="KW-0067">ATP-binding</keyword>
<protein>
    <submittedName>
        <fullName evidence="7">Superfamily II DNA or RNA helicase</fullName>
    </submittedName>
</protein>
<evidence type="ECO:0000259" key="6">
    <source>
        <dbReference type="PROSITE" id="PS51194"/>
    </source>
</evidence>
<dbReference type="GO" id="GO:0008270">
    <property type="term" value="F:zinc ion binding"/>
    <property type="evidence" value="ECO:0007669"/>
    <property type="project" value="UniProtKB-KW"/>
</dbReference>
<organism evidence="7 8">
    <name type="scientific">Brevibacterium marinum</name>
    <dbReference type="NCBI Taxonomy" id="418643"/>
    <lineage>
        <taxon>Bacteria</taxon>
        <taxon>Bacillati</taxon>
        <taxon>Actinomycetota</taxon>
        <taxon>Actinomycetes</taxon>
        <taxon>Micrococcales</taxon>
        <taxon>Brevibacteriaceae</taxon>
        <taxon>Brevibacterium</taxon>
    </lineage>
</organism>
<dbReference type="Gene3D" id="3.40.50.300">
    <property type="entry name" value="P-loop containing nucleotide triphosphate hydrolases"/>
    <property type="match status" value="1"/>
</dbReference>
<dbReference type="PANTHER" id="PTHR10799">
    <property type="entry name" value="SNF2/RAD54 HELICASE FAMILY"/>
    <property type="match status" value="1"/>
</dbReference>
<dbReference type="EMBL" id="JAATJN010000001">
    <property type="protein sequence ID" value="NJC55345.1"/>
    <property type="molecule type" value="Genomic_DNA"/>
</dbReference>
<dbReference type="InterPro" id="IPR001650">
    <property type="entry name" value="Helicase_C-like"/>
</dbReference>
<evidence type="ECO:0000313" key="7">
    <source>
        <dbReference type="EMBL" id="NJC55345.1"/>
    </source>
</evidence>
<dbReference type="InterPro" id="IPR007527">
    <property type="entry name" value="Znf_SWIM"/>
</dbReference>
<dbReference type="SMART" id="SM00490">
    <property type="entry name" value="HELICc"/>
    <property type="match status" value="1"/>
</dbReference>
<dbReference type="PROSITE" id="PS51194">
    <property type="entry name" value="HELICASE_CTER"/>
    <property type="match status" value="1"/>
</dbReference>
<dbReference type="PROSITE" id="PS51192">
    <property type="entry name" value="HELICASE_ATP_BIND_1"/>
    <property type="match status" value="1"/>
</dbReference>
<evidence type="ECO:0000259" key="5">
    <source>
        <dbReference type="PROSITE" id="PS51192"/>
    </source>
</evidence>
<dbReference type="RefSeq" id="WP_167949399.1">
    <property type="nucleotide sequence ID" value="NZ_BAAAPQ010000026.1"/>
</dbReference>
<keyword evidence="7" id="KW-0547">Nucleotide-binding</keyword>
<evidence type="ECO:0000259" key="4">
    <source>
        <dbReference type="PROSITE" id="PS50966"/>
    </source>
</evidence>
<name>A0A846RV55_9MICO</name>
<keyword evidence="2" id="KW-0862">Zinc</keyword>
<dbReference type="GO" id="GO:0004386">
    <property type="term" value="F:helicase activity"/>
    <property type="evidence" value="ECO:0007669"/>
    <property type="project" value="UniProtKB-KW"/>
</dbReference>
<dbReference type="Gene3D" id="3.40.50.10810">
    <property type="entry name" value="Tandem AAA-ATPase domain"/>
    <property type="match status" value="1"/>
</dbReference>
<dbReference type="CDD" id="cd18793">
    <property type="entry name" value="SF2_C_SNF"/>
    <property type="match status" value="1"/>
</dbReference>
<feature type="domain" description="SWIM-type" evidence="4">
    <location>
        <begin position="57"/>
        <end position="98"/>
    </location>
</feature>